<dbReference type="RefSeq" id="XP_003116758.2">
    <property type="nucleotide sequence ID" value="XM_003116710.2"/>
</dbReference>
<dbReference type="GeneID" id="9821570"/>
<dbReference type="KEGG" id="crq:GCK72_005333"/>
<evidence type="ECO:0000313" key="4">
    <source>
        <dbReference type="Proteomes" id="UP000483820"/>
    </source>
</evidence>
<keyword evidence="2" id="KW-0732">Signal</keyword>
<organism evidence="3 4">
    <name type="scientific">Caenorhabditis remanei</name>
    <name type="common">Caenorhabditis vulgaris</name>
    <dbReference type="NCBI Taxonomy" id="31234"/>
    <lineage>
        <taxon>Eukaryota</taxon>
        <taxon>Metazoa</taxon>
        <taxon>Ecdysozoa</taxon>
        <taxon>Nematoda</taxon>
        <taxon>Chromadorea</taxon>
        <taxon>Rhabditida</taxon>
        <taxon>Rhabditina</taxon>
        <taxon>Rhabditomorpha</taxon>
        <taxon>Rhabditoidea</taxon>
        <taxon>Rhabditidae</taxon>
        <taxon>Peloderinae</taxon>
        <taxon>Caenorhabditis</taxon>
    </lineage>
</organism>
<protein>
    <submittedName>
        <fullName evidence="3">Uncharacterized protein</fullName>
    </submittedName>
</protein>
<feature type="signal peptide" evidence="2">
    <location>
        <begin position="1"/>
        <end position="22"/>
    </location>
</feature>
<evidence type="ECO:0000256" key="2">
    <source>
        <dbReference type="SAM" id="SignalP"/>
    </source>
</evidence>
<sequence>MNSFFLPIYLIVFAVFIGKVICQNGGIARMQELRTKIDPIRSFDLPEEAPRARIISTDFLSRSSKKMKKVYKDDSRQEDFRRWKLDELSERDMRSSKEVKSSARSPFGSGSGSEEKEENIGEFFPSKKFFRL</sequence>
<feature type="chain" id="PRO_5025679038" evidence="2">
    <location>
        <begin position="23"/>
        <end position="132"/>
    </location>
</feature>
<feature type="region of interest" description="Disordered" evidence="1">
    <location>
        <begin position="90"/>
        <end position="132"/>
    </location>
</feature>
<evidence type="ECO:0000256" key="1">
    <source>
        <dbReference type="SAM" id="MobiDB-lite"/>
    </source>
</evidence>
<reference evidence="3 4" key="1">
    <citation type="submission" date="2019-12" db="EMBL/GenBank/DDBJ databases">
        <title>Chromosome-level assembly of the Caenorhabditis remanei genome.</title>
        <authorList>
            <person name="Teterina A.A."/>
            <person name="Willis J.H."/>
            <person name="Phillips P.C."/>
        </authorList>
    </citation>
    <scope>NUCLEOTIDE SEQUENCE [LARGE SCALE GENOMIC DNA]</scope>
    <source>
        <strain evidence="3 4">PX506</strain>
        <tissue evidence="3">Whole organism</tissue>
    </source>
</reference>
<gene>
    <name evidence="3" type="ORF">GCK72_005333</name>
</gene>
<proteinExistence type="predicted"/>
<accession>A0A6A5HEN4</accession>
<comment type="caution">
    <text evidence="3">The sequence shown here is derived from an EMBL/GenBank/DDBJ whole genome shotgun (WGS) entry which is preliminary data.</text>
</comment>
<dbReference type="Proteomes" id="UP000483820">
    <property type="component" value="Chromosome II"/>
</dbReference>
<dbReference type="AlphaFoldDB" id="A0A6A5HEN4"/>
<feature type="compositionally biased region" description="Basic and acidic residues" evidence="1">
    <location>
        <begin position="90"/>
        <end position="101"/>
    </location>
</feature>
<dbReference type="EMBL" id="WUAV01000002">
    <property type="protein sequence ID" value="KAF1765381.1"/>
    <property type="molecule type" value="Genomic_DNA"/>
</dbReference>
<dbReference type="CTD" id="9821570"/>
<evidence type="ECO:0000313" key="3">
    <source>
        <dbReference type="EMBL" id="KAF1765381.1"/>
    </source>
</evidence>
<name>A0A6A5HEN4_CAERE</name>